<dbReference type="OrthoDB" id="2416417at2759"/>
<reference evidence="2" key="1">
    <citation type="journal article" date="2020" name="Fungal Divers.">
        <title>Resolving the Mortierellaceae phylogeny through synthesis of multi-gene phylogenetics and phylogenomics.</title>
        <authorList>
            <person name="Vandepol N."/>
            <person name="Liber J."/>
            <person name="Desiro A."/>
            <person name="Na H."/>
            <person name="Kennedy M."/>
            <person name="Barry K."/>
            <person name="Grigoriev I.V."/>
            <person name="Miller A.N."/>
            <person name="O'Donnell K."/>
            <person name="Stajich J.E."/>
            <person name="Bonito G."/>
        </authorList>
    </citation>
    <scope>NUCLEOTIDE SEQUENCE</scope>
    <source>
        <strain evidence="2">NRRL 6426</strain>
    </source>
</reference>
<proteinExistence type="predicted"/>
<name>A0A9P5RS84_9FUNG</name>
<dbReference type="EMBL" id="JAAAUQ010000920">
    <property type="protein sequence ID" value="KAF9146143.1"/>
    <property type="molecule type" value="Genomic_DNA"/>
</dbReference>
<evidence type="ECO:0000256" key="1">
    <source>
        <dbReference type="SAM" id="SignalP"/>
    </source>
</evidence>
<sequence length="148" mass="16824">MKFLSTLAIISLAASAATALHCKPVEDGVKFHIIHYNPPEFTSDQQIDVTYYGSVLRPIDRDVFLRTYFYDKNKQRIHRGSVNLCAVIEKYHQGECPLDPEDGFKITVGHKFTTTAEDYIFVETEVIDDEGNCLSDSEDRVEMAWPSS</sequence>
<gene>
    <name evidence="2" type="ORF">BG015_011686</name>
</gene>
<evidence type="ECO:0000313" key="3">
    <source>
        <dbReference type="Proteomes" id="UP000748756"/>
    </source>
</evidence>
<organism evidence="2 3">
    <name type="scientific">Linnemannia schmuckeri</name>
    <dbReference type="NCBI Taxonomy" id="64567"/>
    <lineage>
        <taxon>Eukaryota</taxon>
        <taxon>Fungi</taxon>
        <taxon>Fungi incertae sedis</taxon>
        <taxon>Mucoromycota</taxon>
        <taxon>Mortierellomycotina</taxon>
        <taxon>Mortierellomycetes</taxon>
        <taxon>Mortierellales</taxon>
        <taxon>Mortierellaceae</taxon>
        <taxon>Linnemannia</taxon>
    </lineage>
</organism>
<feature type="chain" id="PRO_5040198931" description="MD-2-related lipid-recognition domain-containing protein" evidence="1">
    <location>
        <begin position="20"/>
        <end position="148"/>
    </location>
</feature>
<dbReference type="Proteomes" id="UP000748756">
    <property type="component" value="Unassembled WGS sequence"/>
</dbReference>
<evidence type="ECO:0000313" key="2">
    <source>
        <dbReference type="EMBL" id="KAF9146143.1"/>
    </source>
</evidence>
<dbReference type="AlphaFoldDB" id="A0A9P5RS84"/>
<feature type="signal peptide" evidence="1">
    <location>
        <begin position="1"/>
        <end position="19"/>
    </location>
</feature>
<keyword evidence="1" id="KW-0732">Signal</keyword>
<evidence type="ECO:0008006" key="4">
    <source>
        <dbReference type="Google" id="ProtNLM"/>
    </source>
</evidence>
<protein>
    <recommendedName>
        <fullName evidence="4">MD-2-related lipid-recognition domain-containing protein</fullName>
    </recommendedName>
</protein>
<accession>A0A9P5RS84</accession>
<comment type="caution">
    <text evidence="2">The sequence shown here is derived from an EMBL/GenBank/DDBJ whole genome shotgun (WGS) entry which is preliminary data.</text>
</comment>
<keyword evidence="3" id="KW-1185">Reference proteome</keyword>